<gene>
    <name evidence="12" type="primary">msbA_2</name>
    <name evidence="12" type="ORF">GCM10007890_57500</name>
</gene>
<comment type="similarity">
    <text evidence="2">Belongs to the ABC transporter superfamily.</text>
</comment>
<organism evidence="12 13">
    <name type="scientific">Methylobacterium tardum</name>
    <dbReference type="NCBI Taxonomy" id="374432"/>
    <lineage>
        <taxon>Bacteria</taxon>
        <taxon>Pseudomonadati</taxon>
        <taxon>Pseudomonadota</taxon>
        <taxon>Alphaproteobacteria</taxon>
        <taxon>Hyphomicrobiales</taxon>
        <taxon>Methylobacteriaceae</taxon>
        <taxon>Methylobacterium</taxon>
    </lineage>
</organism>
<evidence type="ECO:0000256" key="9">
    <source>
        <dbReference type="SAM" id="Phobius"/>
    </source>
</evidence>
<dbReference type="SUPFAM" id="SSF52540">
    <property type="entry name" value="P-loop containing nucleoside triphosphate hydrolases"/>
    <property type="match status" value="1"/>
</dbReference>
<evidence type="ECO:0000259" key="10">
    <source>
        <dbReference type="PROSITE" id="PS50893"/>
    </source>
</evidence>
<evidence type="ECO:0000256" key="3">
    <source>
        <dbReference type="ARBA" id="ARBA00022448"/>
    </source>
</evidence>
<dbReference type="Pfam" id="PF00005">
    <property type="entry name" value="ABC_tran"/>
    <property type="match status" value="1"/>
</dbReference>
<comment type="subcellular location">
    <subcellularLocation>
        <location evidence="1">Cell membrane</location>
        <topology evidence="1">Multi-pass membrane protein</topology>
    </subcellularLocation>
</comment>
<dbReference type="AlphaFoldDB" id="A0AA37WTY3"/>
<comment type="caution">
    <text evidence="12">The sequence shown here is derived from an EMBL/GenBank/DDBJ whole genome shotgun (WGS) entry which is preliminary data.</text>
</comment>
<evidence type="ECO:0000313" key="12">
    <source>
        <dbReference type="EMBL" id="GLS73735.1"/>
    </source>
</evidence>
<proteinExistence type="inferred from homology"/>
<evidence type="ECO:0000313" key="13">
    <source>
        <dbReference type="Proteomes" id="UP001157440"/>
    </source>
</evidence>
<dbReference type="InterPro" id="IPR039421">
    <property type="entry name" value="Type_1_exporter"/>
</dbReference>
<dbReference type="InterPro" id="IPR003439">
    <property type="entry name" value="ABC_transporter-like_ATP-bd"/>
</dbReference>
<dbReference type="GO" id="GO:0034040">
    <property type="term" value="F:ATPase-coupled lipid transmembrane transporter activity"/>
    <property type="evidence" value="ECO:0007669"/>
    <property type="project" value="TreeGrafter"/>
</dbReference>
<dbReference type="Proteomes" id="UP001157440">
    <property type="component" value="Unassembled WGS sequence"/>
</dbReference>
<dbReference type="FunFam" id="3.40.50.300:FF:000287">
    <property type="entry name" value="Multidrug ABC transporter ATP-binding protein"/>
    <property type="match status" value="1"/>
</dbReference>
<dbReference type="InterPro" id="IPR003593">
    <property type="entry name" value="AAA+_ATPase"/>
</dbReference>
<dbReference type="InterPro" id="IPR017871">
    <property type="entry name" value="ABC_transporter-like_CS"/>
</dbReference>
<dbReference type="InterPro" id="IPR027417">
    <property type="entry name" value="P-loop_NTPase"/>
</dbReference>
<feature type="transmembrane region" description="Helical" evidence="9">
    <location>
        <begin position="48"/>
        <end position="69"/>
    </location>
</feature>
<evidence type="ECO:0000256" key="6">
    <source>
        <dbReference type="ARBA" id="ARBA00022840"/>
    </source>
</evidence>
<feature type="domain" description="ABC transmembrane type-1" evidence="11">
    <location>
        <begin position="49"/>
        <end position="332"/>
    </location>
</feature>
<dbReference type="Gene3D" id="1.20.1560.10">
    <property type="entry name" value="ABC transporter type 1, transmembrane domain"/>
    <property type="match status" value="1"/>
</dbReference>
<dbReference type="GO" id="GO:0005886">
    <property type="term" value="C:plasma membrane"/>
    <property type="evidence" value="ECO:0007669"/>
    <property type="project" value="UniProtKB-SubCell"/>
</dbReference>
<dbReference type="CDD" id="cd07346">
    <property type="entry name" value="ABC_6TM_exporters"/>
    <property type="match status" value="1"/>
</dbReference>
<accession>A0AA37WTY3</accession>
<protein>
    <submittedName>
        <fullName evidence="12">ABC transporter ATP-binding protein</fullName>
    </submittedName>
</protein>
<feature type="transmembrane region" description="Helical" evidence="9">
    <location>
        <begin position="81"/>
        <end position="103"/>
    </location>
</feature>
<keyword evidence="8 9" id="KW-0472">Membrane</keyword>
<reference evidence="13" key="1">
    <citation type="journal article" date="2019" name="Int. J. Syst. Evol. Microbiol.">
        <title>The Global Catalogue of Microorganisms (GCM) 10K type strain sequencing project: providing services to taxonomists for standard genome sequencing and annotation.</title>
        <authorList>
            <consortium name="The Broad Institute Genomics Platform"/>
            <consortium name="The Broad Institute Genome Sequencing Center for Infectious Disease"/>
            <person name="Wu L."/>
            <person name="Ma J."/>
        </authorList>
    </citation>
    <scope>NUCLEOTIDE SEQUENCE [LARGE SCALE GENOMIC DNA]</scope>
    <source>
        <strain evidence="13">NBRC 103632</strain>
    </source>
</reference>
<dbReference type="GO" id="GO:0005524">
    <property type="term" value="F:ATP binding"/>
    <property type="evidence" value="ECO:0007669"/>
    <property type="project" value="UniProtKB-KW"/>
</dbReference>
<dbReference type="Pfam" id="PF00664">
    <property type="entry name" value="ABC_membrane"/>
    <property type="match status" value="1"/>
</dbReference>
<dbReference type="RefSeq" id="WP_238199323.1">
    <property type="nucleotide sequence ID" value="NZ_BPQZ01000034.1"/>
</dbReference>
<keyword evidence="3" id="KW-0813">Transport</keyword>
<name>A0AA37WTY3_9HYPH</name>
<dbReference type="SUPFAM" id="SSF90123">
    <property type="entry name" value="ABC transporter transmembrane region"/>
    <property type="match status" value="1"/>
</dbReference>
<feature type="transmembrane region" description="Helical" evidence="9">
    <location>
        <begin position="299"/>
        <end position="317"/>
    </location>
</feature>
<keyword evidence="5" id="KW-0547">Nucleotide-binding</keyword>
<keyword evidence="4 9" id="KW-0812">Transmembrane</keyword>
<dbReference type="PROSITE" id="PS50893">
    <property type="entry name" value="ABC_TRANSPORTER_2"/>
    <property type="match status" value="1"/>
</dbReference>
<dbReference type="InterPro" id="IPR036640">
    <property type="entry name" value="ABC1_TM_sf"/>
</dbReference>
<evidence type="ECO:0000259" key="11">
    <source>
        <dbReference type="PROSITE" id="PS50929"/>
    </source>
</evidence>
<feature type="transmembrane region" description="Helical" evidence="9">
    <location>
        <begin position="175"/>
        <end position="207"/>
    </location>
</feature>
<keyword evidence="13" id="KW-1185">Reference proteome</keyword>
<dbReference type="Gene3D" id="3.40.50.300">
    <property type="entry name" value="P-loop containing nucleotide triphosphate hydrolases"/>
    <property type="match status" value="1"/>
</dbReference>
<sequence length="614" mass="65179">MIQQAATPGADTAAVAGRVEAEDEAPAAHLRSGGRFILSHMRLWRWHFLALLLLVVTSAACGVGQQYGLKLLVDALAGPPGLGSAVLSALVLFLVLIAAEAALARLTGWLACRATVGVGVDLRIELFDHLSGQSMRYFAENRAGSLGQRITATAGNFGALINTFVWRIIPPVVDVAGAVIIFATLDGVLTLALVALILGVTAGLIWFGARGRPIHRAYSGEAAAIAGDLVDTIAHMWTVKAFSARQRERARLEAGFRQEAAAQRRSWLYLEKARLIHDVVLWMLAAGILGWTLRLWSLGAVSAGSVVLVASLTLRILHSSKDMALSLVDAAQHFGFIDETLAVIAKPSTVRDAPGAPALVAARGAVELIDVSFAYGPGRPALAGVTLTIPAGQKVGIVGPSGAGKSTLVHLLQRLYDVDAGEIRIDGQPIAAVRQDSLRDALAVVPQEIGLLHRSVIDNIRFGRPDADEAAIVAAARAAACDGFVRRLPDGYDTIVGERGARLSGGQRQRIGIARALLKRAPILLLDEATSALDTETEMAIQAAVVRVMRDRTVIAVAHRLSTLTAFDRILVIDEGRIVEDGTIRELRQAGGLFEQMWQLQAEGLADEPAMDAA</sequence>
<dbReference type="InterPro" id="IPR011527">
    <property type="entry name" value="ABC1_TM_dom"/>
</dbReference>
<evidence type="ECO:0000256" key="5">
    <source>
        <dbReference type="ARBA" id="ARBA00022741"/>
    </source>
</evidence>
<keyword evidence="7 9" id="KW-1133">Transmembrane helix</keyword>
<feature type="domain" description="ABC transporter" evidence="10">
    <location>
        <begin position="366"/>
        <end position="600"/>
    </location>
</feature>
<evidence type="ECO:0000256" key="1">
    <source>
        <dbReference type="ARBA" id="ARBA00004651"/>
    </source>
</evidence>
<dbReference type="PANTHER" id="PTHR24221:SF632">
    <property type="entry name" value="ATP-DEPENDENT LIPID A-CORE FLIPPASE"/>
    <property type="match status" value="1"/>
</dbReference>
<dbReference type="GO" id="GO:0140359">
    <property type="term" value="F:ABC-type transporter activity"/>
    <property type="evidence" value="ECO:0007669"/>
    <property type="project" value="InterPro"/>
</dbReference>
<dbReference type="PROSITE" id="PS00211">
    <property type="entry name" value="ABC_TRANSPORTER_1"/>
    <property type="match status" value="1"/>
</dbReference>
<dbReference type="GO" id="GO:0016887">
    <property type="term" value="F:ATP hydrolysis activity"/>
    <property type="evidence" value="ECO:0007669"/>
    <property type="project" value="InterPro"/>
</dbReference>
<evidence type="ECO:0000256" key="2">
    <source>
        <dbReference type="ARBA" id="ARBA00005417"/>
    </source>
</evidence>
<keyword evidence="6 12" id="KW-0067">ATP-binding</keyword>
<dbReference type="PROSITE" id="PS50929">
    <property type="entry name" value="ABC_TM1F"/>
    <property type="match status" value="1"/>
</dbReference>
<dbReference type="EMBL" id="BSPL01000029">
    <property type="protein sequence ID" value="GLS73735.1"/>
    <property type="molecule type" value="Genomic_DNA"/>
</dbReference>
<dbReference type="PANTHER" id="PTHR24221">
    <property type="entry name" value="ATP-BINDING CASSETTE SUB-FAMILY B"/>
    <property type="match status" value="1"/>
</dbReference>
<dbReference type="SMART" id="SM00382">
    <property type="entry name" value="AAA"/>
    <property type="match status" value="1"/>
</dbReference>
<evidence type="ECO:0000256" key="7">
    <source>
        <dbReference type="ARBA" id="ARBA00022989"/>
    </source>
</evidence>
<evidence type="ECO:0000256" key="8">
    <source>
        <dbReference type="ARBA" id="ARBA00023136"/>
    </source>
</evidence>
<evidence type="ECO:0000256" key="4">
    <source>
        <dbReference type="ARBA" id="ARBA00022692"/>
    </source>
</evidence>